<keyword evidence="11" id="KW-1185">Reference proteome</keyword>
<gene>
    <name evidence="10" type="ORF">SAMN05443668_103144</name>
</gene>
<dbReference type="SUPFAM" id="SSF103473">
    <property type="entry name" value="MFS general substrate transporter"/>
    <property type="match status" value="1"/>
</dbReference>
<dbReference type="Proteomes" id="UP000184440">
    <property type="component" value="Unassembled WGS sequence"/>
</dbReference>
<dbReference type="InterPro" id="IPR036259">
    <property type="entry name" value="MFS_trans_sf"/>
</dbReference>
<reference evidence="10 11" key="1">
    <citation type="submission" date="2016-11" db="EMBL/GenBank/DDBJ databases">
        <authorList>
            <person name="Jaros S."/>
            <person name="Januszkiewicz K."/>
            <person name="Wedrychowicz H."/>
        </authorList>
    </citation>
    <scope>NUCLEOTIDE SEQUENCE [LARGE SCALE GENOMIC DNA]</scope>
    <source>
        <strain evidence="10 11">DSM 46144</strain>
    </source>
</reference>
<feature type="transmembrane region" description="Helical" evidence="8">
    <location>
        <begin position="310"/>
        <end position="328"/>
    </location>
</feature>
<keyword evidence="2" id="KW-0813">Transport</keyword>
<proteinExistence type="predicted"/>
<feature type="transmembrane region" description="Helical" evidence="8">
    <location>
        <begin position="164"/>
        <end position="185"/>
    </location>
</feature>
<dbReference type="InterPro" id="IPR020846">
    <property type="entry name" value="MFS_dom"/>
</dbReference>
<name>A0A1M7PAY9_9ACTN</name>
<keyword evidence="5 8" id="KW-1133">Transmembrane helix</keyword>
<keyword evidence="6 8" id="KW-0472">Membrane</keyword>
<feature type="transmembrane region" description="Helical" evidence="8">
    <location>
        <begin position="277"/>
        <end position="298"/>
    </location>
</feature>
<accession>A0A1M7PAY9</accession>
<evidence type="ECO:0000256" key="8">
    <source>
        <dbReference type="SAM" id="Phobius"/>
    </source>
</evidence>
<dbReference type="GO" id="GO:0005886">
    <property type="term" value="C:plasma membrane"/>
    <property type="evidence" value="ECO:0007669"/>
    <property type="project" value="UniProtKB-SubCell"/>
</dbReference>
<dbReference type="PANTHER" id="PTHR23517:SF2">
    <property type="entry name" value="MULTIDRUG RESISTANCE PROTEIN MDTH"/>
    <property type="match status" value="1"/>
</dbReference>
<feature type="transmembrane region" description="Helical" evidence="8">
    <location>
        <begin position="135"/>
        <end position="158"/>
    </location>
</feature>
<keyword evidence="3" id="KW-1003">Cell membrane</keyword>
<dbReference type="GO" id="GO:0022857">
    <property type="term" value="F:transmembrane transporter activity"/>
    <property type="evidence" value="ECO:0007669"/>
    <property type="project" value="InterPro"/>
</dbReference>
<dbReference type="STRING" id="134849.SAMN05443668_103144"/>
<dbReference type="EMBL" id="FRCS01000003">
    <property type="protein sequence ID" value="SHN14015.1"/>
    <property type="molecule type" value="Genomic_DNA"/>
</dbReference>
<feature type="domain" description="Major facilitator superfamily (MFS) profile" evidence="9">
    <location>
        <begin position="10"/>
        <end position="421"/>
    </location>
</feature>
<feature type="transmembrane region" description="Helical" evidence="8">
    <location>
        <begin position="397"/>
        <end position="416"/>
    </location>
</feature>
<evidence type="ECO:0000313" key="10">
    <source>
        <dbReference type="EMBL" id="SHN14015.1"/>
    </source>
</evidence>
<sequence>MIAAPSSLRRARVLVAGSAVMSLATSITVPFLAIYLRTELDVSISAVGLLLGCAVLLAIAGSFLGGALSDALGRRPVMVAALIVVIGSFAGLFLSNDVVTASLCAATLMTASGTYSPAAKVLLGDLVAPTDRGRWFSYQYLAINAGYAVGPLVGAGLGLTAGRVSFIVAAGVCALYLPVLIVVAAPPRSAPATPDTRTPDIREPDIREPAIREPATRAPGTPGRPSWRAALRRTALALVTDRRLLWLLIAALLLETVHNKISVLLAQHFVGVAENGAQLLAVVMTTNAVVVIGLQAALARYVARLDPIHALSAGGVLTFAGMAGFALAADLWHYVAAMVVLTVGEVLIVPSEFALLDRIAPADLRGGYFGAQTLSQLGGFTGPYFGSLLLATYGGRVMFLTLGSLALISVAIYLLVGKVARGPVQVPSHPEPTRTEEKGL</sequence>
<dbReference type="Pfam" id="PF07690">
    <property type="entry name" value="MFS_1"/>
    <property type="match status" value="1"/>
</dbReference>
<feature type="transmembrane region" description="Helical" evidence="8">
    <location>
        <begin position="12"/>
        <end position="36"/>
    </location>
</feature>
<evidence type="ECO:0000256" key="4">
    <source>
        <dbReference type="ARBA" id="ARBA00022692"/>
    </source>
</evidence>
<comment type="subcellular location">
    <subcellularLocation>
        <location evidence="1">Cell membrane</location>
        <topology evidence="1">Multi-pass membrane protein</topology>
    </subcellularLocation>
</comment>
<keyword evidence="4 8" id="KW-0812">Transmembrane</keyword>
<evidence type="ECO:0000256" key="2">
    <source>
        <dbReference type="ARBA" id="ARBA00022448"/>
    </source>
</evidence>
<evidence type="ECO:0000259" key="9">
    <source>
        <dbReference type="PROSITE" id="PS50850"/>
    </source>
</evidence>
<feature type="compositionally biased region" description="Basic and acidic residues" evidence="7">
    <location>
        <begin position="197"/>
        <end position="215"/>
    </location>
</feature>
<dbReference type="PANTHER" id="PTHR23517">
    <property type="entry name" value="RESISTANCE PROTEIN MDTM, PUTATIVE-RELATED-RELATED"/>
    <property type="match status" value="1"/>
</dbReference>
<evidence type="ECO:0000256" key="7">
    <source>
        <dbReference type="SAM" id="MobiDB-lite"/>
    </source>
</evidence>
<feature type="transmembrane region" description="Helical" evidence="8">
    <location>
        <begin position="42"/>
        <end position="65"/>
    </location>
</feature>
<feature type="transmembrane region" description="Helical" evidence="8">
    <location>
        <begin position="77"/>
        <end position="94"/>
    </location>
</feature>
<dbReference type="RefSeq" id="WP_073257096.1">
    <property type="nucleotide sequence ID" value="NZ_FRCS01000003.1"/>
</dbReference>
<evidence type="ECO:0000256" key="1">
    <source>
        <dbReference type="ARBA" id="ARBA00004651"/>
    </source>
</evidence>
<dbReference type="InterPro" id="IPR050171">
    <property type="entry name" value="MFS_Transporters"/>
</dbReference>
<dbReference type="CDD" id="cd17329">
    <property type="entry name" value="MFS_MdtH_MDR_like"/>
    <property type="match status" value="1"/>
</dbReference>
<protein>
    <submittedName>
        <fullName evidence="10">Predicted arabinose efflux permease, MFS family</fullName>
    </submittedName>
</protein>
<dbReference type="AlphaFoldDB" id="A0A1M7PAY9"/>
<organism evidence="10 11">
    <name type="scientific">Cryptosporangium aurantiacum</name>
    <dbReference type="NCBI Taxonomy" id="134849"/>
    <lineage>
        <taxon>Bacteria</taxon>
        <taxon>Bacillati</taxon>
        <taxon>Actinomycetota</taxon>
        <taxon>Actinomycetes</taxon>
        <taxon>Cryptosporangiales</taxon>
        <taxon>Cryptosporangiaceae</taxon>
        <taxon>Cryptosporangium</taxon>
    </lineage>
</organism>
<evidence type="ECO:0000313" key="11">
    <source>
        <dbReference type="Proteomes" id="UP000184440"/>
    </source>
</evidence>
<evidence type="ECO:0000256" key="5">
    <source>
        <dbReference type="ARBA" id="ARBA00022989"/>
    </source>
</evidence>
<dbReference type="Gene3D" id="1.20.1250.20">
    <property type="entry name" value="MFS general substrate transporter like domains"/>
    <property type="match status" value="1"/>
</dbReference>
<dbReference type="InterPro" id="IPR005829">
    <property type="entry name" value="Sugar_transporter_CS"/>
</dbReference>
<evidence type="ECO:0000256" key="6">
    <source>
        <dbReference type="ARBA" id="ARBA00023136"/>
    </source>
</evidence>
<feature type="transmembrane region" description="Helical" evidence="8">
    <location>
        <begin position="244"/>
        <end position="265"/>
    </location>
</feature>
<dbReference type="InterPro" id="IPR011701">
    <property type="entry name" value="MFS"/>
</dbReference>
<feature type="region of interest" description="Disordered" evidence="7">
    <location>
        <begin position="188"/>
        <end position="226"/>
    </location>
</feature>
<evidence type="ECO:0000256" key="3">
    <source>
        <dbReference type="ARBA" id="ARBA00022475"/>
    </source>
</evidence>
<dbReference type="PROSITE" id="PS00216">
    <property type="entry name" value="SUGAR_TRANSPORT_1"/>
    <property type="match status" value="1"/>
</dbReference>
<feature type="transmembrane region" description="Helical" evidence="8">
    <location>
        <begin position="334"/>
        <end position="356"/>
    </location>
</feature>
<dbReference type="OrthoDB" id="3237211at2"/>
<dbReference type="PROSITE" id="PS50850">
    <property type="entry name" value="MFS"/>
    <property type="match status" value="1"/>
</dbReference>